<evidence type="ECO:0000256" key="2">
    <source>
        <dbReference type="ARBA" id="ARBA00023015"/>
    </source>
</evidence>
<proteinExistence type="predicted"/>
<dbReference type="InterPro" id="IPR003340">
    <property type="entry name" value="B3_DNA-bd"/>
</dbReference>
<evidence type="ECO:0000313" key="8">
    <source>
        <dbReference type="EMBL" id="MQM07788.1"/>
    </source>
</evidence>
<dbReference type="Proteomes" id="UP000652761">
    <property type="component" value="Unassembled WGS sequence"/>
</dbReference>
<gene>
    <name evidence="8" type="ORF">Taro_040631</name>
</gene>
<accession>A0A843WMG4</accession>
<feature type="domain" description="TF-B3" evidence="7">
    <location>
        <begin position="132"/>
        <end position="235"/>
    </location>
</feature>
<dbReference type="InterPro" id="IPR044800">
    <property type="entry name" value="LEC2-like"/>
</dbReference>
<keyword evidence="2" id="KW-0805">Transcription regulation</keyword>
<dbReference type="AlphaFoldDB" id="A0A843WMG4"/>
<organism evidence="8 9">
    <name type="scientific">Colocasia esculenta</name>
    <name type="common">Wild taro</name>
    <name type="synonym">Arum esculentum</name>
    <dbReference type="NCBI Taxonomy" id="4460"/>
    <lineage>
        <taxon>Eukaryota</taxon>
        <taxon>Viridiplantae</taxon>
        <taxon>Streptophyta</taxon>
        <taxon>Embryophyta</taxon>
        <taxon>Tracheophyta</taxon>
        <taxon>Spermatophyta</taxon>
        <taxon>Magnoliopsida</taxon>
        <taxon>Liliopsida</taxon>
        <taxon>Araceae</taxon>
        <taxon>Aroideae</taxon>
        <taxon>Colocasieae</taxon>
        <taxon>Colocasia</taxon>
    </lineage>
</organism>
<dbReference type="OrthoDB" id="2020802at2759"/>
<evidence type="ECO:0000259" key="7">
    <source>
        <dbReference type="PROSITE" id="PS50863"/>
    </source>
</evidence>
<dbReference type="InterPro" id="IPR015300">
    <property type="entry name" value="DNA-bd_pseudobarrel_sf"/>
</dbReference>
<comment type="subcellular location">
    <subcellularLocation>
        <location evidence="1">Nucleus</location>
    </subcellularLocation>
</comment>
<evidence type="ECO:0000256" key="6">
    <source>
        <dbReference type="SAM" id="MobiDB-lite"/>
    </source>
</evidence>
<dbReference type="Pfam" id="PF02362">
    <property type="entry name" value="B3"/>
    <property type="match status" value="1"/>
</dbReference>
<dbReference type="PANTHER" id="PTHR31140:SF58">
    <property type="entry name" value="DNA-BINDING PROTEIN RAV1"/>
    <property type="match status" value="1"/>
</dbReference>
<dbReference type="EMBL" id="NMUH01003951">
    <property type="protein sequence ID" value="MQM07788.1"/>
    <property type="molecule type" value="Genomic_DNA"/>
</dbReference>
<dbReference type="SMART" id="SM01019">
    <property type="entry name" value="B3"/>
    <property type="match status" value="1"/>
</dbReference>
<comment type="caution">
    <text evidence="8">The sequence shown here is derived from an EMBL/GenBank/DDBJ whole genome shotgun (WGS) entry which is preliminary data.</text>
</comment>
<feature type="region of interest" description="Disordered" evidence="6">
    <location>
        <begin position="29"/>
        <end position="85"/>
    </location>
</feature>
<dbReference type="GO" id="GO:0003677">
    <property type="term" value="F:DNA binding"/>
    <property type="evidence" value="ECO:0007669"/>
    <property type="project" value="UniProtKB-KW"/>
</dbReference>
<dbReference type="CDD" id="cd10017">
    <property type="entry name" value="B3_DNA"/>
    <property type="match status" value="1"/>
</dbReference>
<protein>
    <recommendedName>
        <fullName evidence="7">TF-B3 domain-containing protein</fullName>
    </recommendedName>
</protein>
<feature type="compositionally biased region" description="Pro residues" evidence="6">
    <location>
        <begin position="56"/>
        <end position="66"/>
    </location>
</feature>
<evidence type="ECO:0000256" key="3">
    <source>
        <dbReference type="ARBA" id="ARBA00023125"/>
    </source>
</evidence>
<evidence type="ECO:0000313" key="9">
    <source>
        <dbReference type="Proteomes" id="UP000652761"/>
    </source>
</evidence>
<name>A0A843WMG4_COLES</name>
<evidence type="ECO:0000256" key="5">
    <source>
        <dbReference type="ARBA" id="ARBA00023242"/>
    </source>
</evidence>
<keyword evidence="4" id="KW-0804">Transcription</keyword>
<evidence type="ECO:0000256" key="4">
    <source>
        <dbReference type="ARBA" id="ARBA00023163"/>
    </source>
</evidence>
<keyword evidence="9" id="KW-1185">Reference proteome</keyword>
<dbReference type="GO" id="GO:0003700">
    <property type="term" value="F:DNA-binding transcription factor activity"/>
    <property type="evidence" value="ECO:0007669"/>
    <property type="project" value="InterPro"/>
</dbReference>
<dbReference type="Gene3D" id="2.40.330.10">
    <property type="entry name" value="DNA-binding pseudobarrel domain"/>
    <property type="match status" value="1"/>
</dbReference>
<evidence type="ECO:0000256" key="1">
    <source>
        <dbReference type="ARBA" id="ARBA00004123"/>
    </source>
</evidence>
<keyword evidence="5" id="KW-0539">Nucleus</keyword>
<keyword evidence="3" id="KW-0238">DNA-binding</keyword>
<reference evidence="8" key="1">
    <citation type="submission" date="2017-07" db="EMBL/GenBank/DDBJ databases">
        <title>Taro Niue Genome Assembly and Annotation.</title>
        <authorList>
            <person name="Atibalentja N."/>
            <person name="Keating K."/>
            <person name="Fields C.J."/>
        </authorList>
    </citation>
    <scope>NUCLEOTIDE SEQUENCE</scope>
    <source>
        <strain evidence="8">Niue_2</strain>
        <tissue evidence="8">Leaf</tissue>
    </source>
</reference>
<dbReference type="SUPFAM" id="SSF101936">
    <property type="entry name" value="DNA-binding pseudobarrel domain"/>
    <property type="match status" value="1"/>
</dbReference>
<sequence length="271" mass="30027">MEEDSGAAMVANLMAEFRESSLFVNPAFCNPLPRSYRPEPPSSTRRSGPPAWLTTAPPPSSTPPTPIATSPISQPPSPCSRSSTLLTPCSPLSDAVFQRAACEARSEEAAAGPPPVGRHVADHNGVSFHELFQKELTPGDVGKLIRLVIPKKYAVKHFPQILTIDRDRGGGCREFKNLQGWAWEFRYCYWKSSQSFVFTKGWNRFVKMKQLHAKDTVTFYQCETGACTAERRRRCAIIAWGSWRCSCHRRLLSPLLQVTPGREGAAGLPPL</sequence>
<dbReference type="PROSITE" id="PS50863">
    <property type="entry name" value="B3"/>
    <property type="match status" value="1"/>
</dbReference>
<dbReference type="GO" id="GO:0005634">
    <property type="term" value="C:nucleus"/>
    <property type="evidence" value="ECO:0007669"/>
    <property type="project" value="UniProtKB-SubCell"/>
</dbReference>
<dbReference type="PANTHER" id="PTHR31140">
    <property type="entry name" value="B3 DOMAIN-CONTAINING TRANSCRIPTION FACTOR ABI3"/>
    <property type="match status" value="1"/>
</dbReference>